<keyword evidence="2" id="KW-1003">Cell membrane</keyword>
<keyword evidence="1" id="KW-0813">Transport</keyword>
<gene>
    <name evidence="11" type="ORF">HMPREF9708_00268</name>
</gene>
<evidence type="ECO:0000256" key="3">
    <source>
        <dbReference type="ARBA" id="ARBA00022496"/>
    </source>
</evidence>
<dbReference type="InterPro" id="IPR008995">
    <property type="entry name" value="Mo/tungstate-bd_C_term_dom"/>
</dbReference>
<dbReference type="Gene3D" id="3.40.50.300">
    <property type="entry name" value="P-loop containing nucleotide triphosphate hydrolases"/>
    <property type="match status" value="1"/>
</dbReference>
<evidence type="ECO:0000256" key="7">
    <source>
        <dbReference type="ARBA" id="ARBA00023065"/>
    </source>
</evidence>
<dbReference type="PROSITE" id="PS50893">
    <property type="entry name" value="ABC_TRANSPORTER_2"/>
    <property type="match status" value="1"/>
</dbReference>
<evidence type="ECO:0000256" key="5">
    <source>
        <dbReference type="ARBA" id="ARBA00022840"/>
    </source>
</evidence>
<dbReference type="GO" id="GO:0005524">
    <property type="term" value="F:ATP binding"/>
    <property type="evidence" value="ECO:0007669"/>
    <property type="project" value="UniProtKB-KW"/>
</dbReference>
<evidence type="ECO:0000313" key="11">
    <source>
        <dbReference type="EMBL" id="EHR38184.1"/>
    </source>
</evidence>
<dbReference type="GO" id="GO:0015408">
    <property type="term" value="F:ABC-type ferric iron transporter activity"/>
    <property type="evidence" value="ECO:0007669"/>
    <property type="project" value="InterPro"/>
</dbReference>
<keyword evidence="7" id="KW-0406">Ion transport</keyword>
<dbReference type="RefSeq" id="WP_006308159.1">
    <property type="nucleotide sequence ID" value="NZ_JH601133.1"/>
</dbReference>
<dbReference type="GO" id="GO:0016887">
    <property type="term" value="F:ATP hydrolysis activity"/>
    <property type="evidence" value="ECO:0007669"/>
    <property type="project" value="InterPro"/>
</dbReference>
<dbReference type="GO" id="GO:0016020">
    <property type="term" value="C:membrane"/>
    <property type="evidence" value="ECO:0007669"/>
    <property type="project" value="InterPro"/>
</dbReference>
<dbReference type="GO" id="GO:0015418">
    <property type="term" value="F:ABC-type quaternary ammonium compound transporting activity"/>
    <property type="evidence" value="ECO:0007669"/>
    <property type="project" value="UniProtKB-EC"/>
</dbReference>
<dbReference type="InterPro" id="IPR015853">
    <property type="entry name" value="ABC_transpr_FbpC"/>
</dbReference>
<evidence type="ECO:0000256" key="4">
    <source>
        <dbReference type="ARBA" id="ARBA00022741"/>
    </source>
</evidence>
<dbReference type="InterPro" id="IPR017871">
    <property type="entry name" value="ABC_transporter-like_CS"/>
</dbReference>
<dbReference type="InterPro" id="IPR050093">
    <property type="entry name" value="ABC_SmlMolc_Importer"/>
</dbReference>
<evidence type="ECO:0000256" key="6">
    <source>
        <dbReference type="ARBA" id="ARBA00023004"/>
    </source>
</evidence>
<dbReference type="AlphaFoldDB" id="H3NHC9"/>
<reference evidence="11 12" key="1">
    <citation type="submission" date="2012-01" db="EMBL/GenBank/DDBJ databases">
        <title>The Genome Sequence of Facklamia languida CCUG 37842.</title>
        <authorList>
            <consortium name="The Broad Institute Genome Sequencing Platform"/>
            <person name="Earl A."/>
            <person name="Ward D."/>
            <person name="Feldgarden M."/>
            <person name="Gevers D."/>
            <person name="Huys G."/>
            <person name="Young S.K."/>
            <person name="Zeng Q."/>
            <person name="Gargeya S."/>
            <person name="Fitzgerald M."/>
            <person name="Haas B."/>
            <person name="Abouelleil A."/>
            <person name="Alvarado L."/>
            <person name="Arachchi H.M."/>
            <person name="Berlin A."/>
            <person name="Chapman S.B."/>
            <person name="Gearin G."/>
            <person name="Goldberg J."/>
            <person name="Griggs A."/>
            <person name="Gujja S."/>
            <person name="Hansen M."/>
            <person name="Heiman D."/>
            <person name="Howarth C."/>
            <person name="Larimer J."/>
            <person name="Lui A."/>
            <person name="MacDonald P.J.P."/>
            <person name="McCowen C."/>
            <person name="Montmayeur A."/>
            <person name="Murphy C."/>
            <person name="Neiman D."/>
            <person name="Pearson M."/>
            <person name="Priest M."/>
            <person name="Roberts A."/>
            <person name="Saif S."/>
            <person name="Shea T."/>
            <person name="Sisk P."/>
            <person name="Stolte C."/>
            <person name="Sykes S."/>
            <person name="Wortman J."/>
            <person name="Nusbaum C."/>
            <person name="Birren B."/>
        </authorList>
    </citation>
    <scope>NUCLEOTIDE SEQUENCE [LARGE SCALE GENOMIC DNA]</scope>
    <source>
        <strain evidence="11 12">CCUG 37842</strain>
    </source>
</reference>
<evidence type="ECO:0000256" key="8">
    <source>
        <dbReference type="ARBA" id="ARBA00023136"/>
    </source>
</evidence>
<keyword evidence="3" id="KW-0410">Iron transport</keyword>
<dbReference type="InterPro" id="IPR027417">
    <property type="entry name" value="P-loop_NTPase"/>
</dbReference>
<evidence type="ECO:0000256" key="2">
    <source>
        <dbReference type="ARBA" id="ARBA00022475"/>
    </source>
</evidence>
<dbReference type="SUPFAM" id="SSF50331">
    <property type="entry name" value="MOP-like"/>
    <property type="match status" value="1"/>
</dbReference>
<keyword evidence="6" id="KW-0408">Iron</keyword>
<dbReference type="SUPFAM" id="SSF52540">
    <property type="entry name" value="P-loop containing nucleoside triphosphate hydrolases"/>
    <property type="match status" value="1"/>
</dbReference>
<dbReference type="OrthoDB" id="9790614at2"/>
<dbReference type="InterPro" id="IPR003439">
    <property type="entry name" value="ABC_transporter-like_ATP-bd"/>
</dbReference>
<dbReference type="eggNOG" id="COG3842">
    <property type="taxonomic scope" value="Bacteria"/>
</dbReference>
<dbReference type="EC" id="7.6.2.9" evidence="9"/>
<evidence type="ECO:0000256" key="1">
    <source>
        <dbReference type="ARBA" id="ARBA00022448"/>
    </source>
</evidence>
<keyword evidence="4" id="KW-0547">Nucleotide-binding</keyword>
<evidence type="ECO:0000313" key="12">
    <source>
        <dbReference type="Proteomes" id="UP000006190"/>
    </source>
</evidence>
<dbReference type="STRING" id="883113.HMPREF9708_00268"/>
<comment type="caution">
    <text evidence="11">The sequence shown here is derived from an EMBL/GenBank/DDBJ whole genome shotgun (WGS) entry which is preliminary data.</text>
</comment>
<dbReference type="PATRIC" id="fig|883113.3.peg.272"/>
<dbReference type="PANTHER" id="PTHR42781:SF9">
    <property type="entry name" value="AMINO ACID ABC TRANSPORTER, ATP-BINDING PROTEIN-RELATED"/>
    <property type="match status" value="1"/>
</dbReference>
<sequence>MTLTITDLAVTLDRVSILKNLNLQVADGEYLALLGPSGSGKTTLLKSISGLIDQVQGAIQIDQVNIKEWQPDKRPVSVVFQDLRLFPHYNVYDNIAFALKLQKLPQKEIDQRVASLLEDVQLPGYQKARVNQLSGGQQQRIAMARSLASDPKVLLLDEPFSGLDEPLRREMGQLVYQLHQEKGMMTILVTHDKREAVAYADRIAFLQEGNLVQVADPQFIINHPRTHYLANFFGKMNDLTGQVEKGYFRSGSLSIPCLNPQARIMMIRPNRIRLATSSDEAISGIQVEAQIEAMVQFPEYSEVTLRLLAENVVWTVNLTTLDPGLKLEDRVILSFQADDASFVE</sequence>
<name>H3NHC9_9LACT</name>
<dbReference type="PANTHER" id="PTHR42781">
    <property type="entry name" value="SPERMIDINE/PUTRESCINE IMPORT ATP-BINDING PROTEIN POTA"/>
    <property type="match status" value="1"/>
</dbReference>
<keyword evidence="8" id="KW-0472">Membrane</keyword>
<protein>
    <recommendedName>
        <fullName evidence="9">ABC-type quaternary amine transporter</fullName>
        <ecNumber evidence="9">7.6.2.9</ecNumber>
    </recommendedName>
</protein>
<dbReference type="SMART" id="SM00382">
    <property type="entry name" value="AAA"/>
    <property type="match status" value="1"/>
</dbReference>
<keyword evidence="5" id="KW-0067">ATP-binding</keyword>
<proteinExistence type="predicted"/>
<dbReference type="CDD" id="cd03259">
    <property type="entry name" value="ABC_Carb_Solutes_like"/>
    <property type="match status" value="1"/>
</dbReference>
<organism evidence="11 12">
    <name type="scientific">Facklamia languida CCUG 37842</name>
    <dbReference type="NCBI Taxonomy" id="883113"/>
    <lineage>
        <taxon>Bacteria</taxon>
        <taxon>Bacillati</taxon>
        <taxon>Bacillota</taxon>
        <taxon>Bacilli</taxon>
        <taxon>Lactobacillales</taxon>
        <taxon>Aerococcaceae</taxon>
        <taxon>Facklamia</taxon>
    </lineage>
</organism>
<dbReference type="Pfam" id="PF00005">
    <property type="entry name" value="ABC_tran"/>
    <property type="match status" value="1"/>
</dbReference>
<dbReference type="Proteomes" id="UP000006190">
    <property type="component" value="Unassembled WGS sequence"/>
</dbReference>
<dbReference type="FunFam" id="3.40.50.300:FF:000425">
    <property type="entry name" value="Probable ABC transporter, ATP-binding subunit"/>
    <property type="match status" value="1"/>
</dbReference>
<evidence type="ECO:0000256" key="9">
    <source>
        <dbReference type="ARBA" id="ARBA00066388"/>
    </source>
</evidence>
<evidence type="ECO:0000259" key="10">
    <source>
        <dbReference type="PROSITE" id="PS50893"/>
    </source>
</evidence>
<dbReference type="InterPro" id="IPR003593">
    <property type="entry name" value="AAA+_ATPase"/>
</dbReference>
<accession>H3NHC9</accession>
<dbReference type="EMBL" id="AGEG01000002">
    <property type="protein sequence ID" value="EHR38184.1"/>
    <property type="molecule type" value="Genomic_DNA"/>
</dbReference>
<feature type="domain" description="ABC transporter" evidence="10">
    <location>
        <begin position="3"/>
        <end position="233"/>
    </location>
</feature>
<keyword evidence="12" id="KW-1185">Reference proteome</keyword>
<dbReference type="PROSITE" id="PS00211">
    <property type="entry name" value="ABC_TRANSPORTER_1"/>
    <property type="match status" value="1"/>
</dbReference>
<dbReference type="HOGENOM" id="CLU_000604_1_1_9"/>